<dbReference type="InterPro" id="IPR035926">
    <property type="entry name" value="NusB-like_sf"/>
</dbReference>
<evidence type="ECO:0000259" key="7">
    <source>
        <dbReference type="Pfam" id="PF01029"/>
    </source>
</evidence>
<dbReference type="SUPFAM" id="SSF48013">
    <property type="entry name" value="NusB-like"/>
    <property type="match status" value="1"/>
</dbReference>
<dbReference type="AlphaFoldDB" id="A0A4R6ZNJ7"/>
<evidence type="ECO:0000256" key="6">
    <source>
        <dbReference type="HAMAP-Rule" id="MF_00073"/>
    </source>
</evidence>
<evidence type="ECO:0000256" key="4">
    <source>
        <dbReference type="ARBA" id="ARBA00023015"/>
    </source>
</evidence>
<gene>
    <name evidence="6" type="primary">nusB</name>
    <name evidence="8" type="ORF">DFP96_103179</name>
</gene>
<keyword evidence="2 6" id="KW-0889">Transcription antitermination</keyword>
<dbReference type="PANTHER" id="PTHR11078">
    <property type="entry name" value="N UTILIZATION SUBSTANCE PROTEIN B-RELATED"/>
    <property type="match status" value="1"/>
</dbReference>
<dbReference type="HAMAP" id="MF_00073">
    <property type="entry name" value="NusB"/>
    <property type="match status" value="1"/>
</dbReference>
<dbReference type="RefSeq" id="WP_036069604.1">
    <property type="nucleotide sequence ID" value="NZ_JAARQJ010000002.1"/>
</dbReference>
<keyword evidence="3 6" id="KW-0694">RNA-binding</keyword>
<evidence type="ECO:0000256" key="1">
    <source>
        <dbReference type="ARBA" id="ARBA00005952"/>
    </source>
</evidence>
<protein>
    <recommendedName>
        <fullName evidence="6">Transcription antitermination protein NusB</fullName>
    </recommendedName>
    <alternativeName>
        <fullName evidence="6">Antitermination factor NusB</fullName>
    </alternativeName>
</protein>
<evidence type="ECO:0000256" key="2">
    <source>
        <dbReference type="ARBA" id="ARBA00022814"/>
    </source>
</evidence>
<keyword evidence="4 6" id="KW-0805">Transcription regulation</keyword>
<dbReference type="GO" id="GO:0006353">
    <property type="term" value="P:DNA-templated transcription termination"/>
    <property type="evidence" value="ECO:0007669"/>
    <property type="project" value="UniProtKB-UniRule"/>
</dbReference>
<comment type="caution">
    <text evidence="8">The sequence shown here is derived from an EMBL/GenBank/DDBJ whole genome shotgun (WGS) entry which is preliminary data.</text>
</comment>
<evidence type="ECO:0000256" key="5">
    <source>
        <dbReference type="ARBA" id="ARBA00023163"/>
    </source>
</evidence>
<keyword evidence="9" id="KW-1185">Reference proteome</keyword>
<comment type="similarity">
    <text evidence="1 6">Belongs to the NusB family.</text>
</comment>
<reference evidence="8 9" key="1">
    <citation type="submission" date="2019-03" db="EMBL/GenBank/DDBJ databases">
        <title>Genomic Encyclopedia of Type Strains, Phase III (KMG-III): the genomes of soil and plant-associated and newly described type strains.</title>
        <authorList>
            <person name="Whitman W."/>
        </authorList>
    </citation>
    <scope>NUCLEOTIDE SEQUENCE [LARGE SCALE GENOMIC DNA]</scope>
    <source>
        <strain evidence="8 9">CECT 7972</strain>
    </source>
</reference>
<feature type="domain" description="NusB/RsmB/TIM44" evidence="7">
    <location>
        <begin position="4"/>
        <end position="125"/>
    </location>
</feature>
<dbReference type="PANTHER" id="PTHR11078:SF3">
    <property type="entry name" value="ANTITERMINATION NUSB DOMAIN-CONTAINING PROTEIN"/>
    <property type="match status" value="1"/>
</dbReference>
<dbReference type="STRING" id="1265846.PROCOU_03854"/>
<accession>A0A4R6ZNJ7</accession>
<organism evidence="8 9">
    <name type="scientific">Listeria rocourtiae</name>
    <dbReference type="NCBI Taxonomy" id="647910"/>
    <lineage>
        <taxon>Bacteria</taxon>
        <taxon>Bacillati</taxon>
        <taxon>Bacillota</taxon>
        <taxon>Bacilli</taxon>
        <taxon>Bacillales</taxon>
        <taxon>Listeriaceae</taxon>
        <taxon>Listeria</taxon>
    </lineage>
</organism>
<keyword evidence="5 6" id="KW-0804">Transcription</keyword>
<dbReference type="InterPro" id="IPR011605">
    <property type="entry name" value="NusB_fam"/>
</dbReference>
<dbReference type="NCBIfam" id="TIGR01951">
    <property type="entry name" value="nusB"/>
    <property type="match status" value="1"/>
</dbReference>
<dbReference type="EMBL" id="SNZK01000003">
    <property type="protein sequence ID" value="TDR54081.1"/>
    <property type="molecule type" value="Genomic_DNA"/>
</dbReference>
<evidence type="ECO:0000313" key="9">
    <source>
        <dbReference type="Proteomes" id="UP000295558"/>
    </source>
</evidence>
<dbReference type="GO" id="GO:0031564">
    <property type="term" value="P:transcription antitermination"/>
    <property type="evidence" value="ECO:0007669"/>
    <property type="project" value="UniProtKB-KW"/>
</dbReference>
<proteinExistence type="inferred from homology"/>
<sequence>MKRREAREKALQILFQMELNEMHLDQAIANVMENQSDAYVDKLVEGVVANKTAIDELIAENLDNWSMDRLNKVDLAILRVSVFEMVYCEDIPDRVSLNESLEIAKIFSDEKSSKFINGVLANIAKDDVIE</sequence>
<dbReference type="GO" id="GO:0005829">
    <property type="term" value="C:cytosol"/>
    <property type="evidence" value="ECO:0007669"/>
    <property type="project" value="TreeGrafter"/>
</dbReference>
<dbReference type="Proteomes" id="UP000295558">
    <property type="component" value="Unassembled WGS sequence"/>
</dbReference>
<dbReference type="OrthoDB" id="9811381at2"/>
<dbReference type="Pfam" id="PF01029">
    <property type="entry name" value="NusB"/>
    <property type="match status" value="1"/>
</dbReference>
<dbReference type="GO" id="GO:0003723">
    <property type="term" value="F:RNA binding"/>
    <property type="evidence" value="ECO:0007669"/>
    <property type="project" value="UniProtKB-UniRule"/>
</dbReference>
<comment type="function">
    <text evidence="6">Involved in transcription antitermination. Required for transcription of ribosomal RNA (rRNA) genes. Binds specifically to the boxA antiterminator sequence of the ribosomal RNA (rrn) operons.</text>
</comment>
<dbReference type="InterPro" id="IPR006027">
    <property type="entry name" value="NusB_RsmB_TIM44"/>
</dbReference>
<name>A0A4R6ZNJ7_9LIST</name>
<dbReference type="Gene3D" id="1.10.940.10">
    <property type="entry name" value="NusB-like"/>
    <property type="match status" value="1"/>
</dbReference>
<evidence type="ECO:0000313" key="8">
    <source>
        <dbReference type="EMBL" id="TDR54081.1"/>
    </source>
</evidence>
<evidence type="ECO:0000256" key="3">
    <source>
        <dbReference type="ARBA" id="ARBA00022884"/>
    </source>
</evidence>